<dbReference type="PANTHER" id="PTHR46900:SF4">
    <property type="entry name" value="FERM AND PDZ DOMAIN CONTAINING 2"/>
    <property type="match status" value="1"/>
</dbReference>
<feature type="compositionally biased region" description="Basic and acidic residues" evidence="1">
    <location>
        <begin position="707"/>
        <end position="726"/>
    </location>
</feature>
<feature type="region of interest" description="Disordered" evidence="1">
    <location>
        <begin position="635"/>
        <end position="795"/>
    </location>
</feature>
<feature type="region of interest" description="Disordered" evidence="1">
    <location>
        <begin position="565"/>
        <end position="623"/>
    </location>
</feature>
<dbReference type="Pfam" id="PF00595">
    <property type="entry name" value="PDZ"/>
    <property type="match status" value="3"/>
</dbReference>
<feature type="domain" description="PDZ" evidence="2">
    <location>
        <begin position="1245"/>
        <end position="1331"/>
    </location>
</feature>
<feature type="compositionally biased region" description="Low complexity" evidence="1">
    <location>
        <begin position="1670"/>
        <end position="1679"/>
    </location>
</feature>
<feature type="region of interest" description="Disordered" evidence="1">
    <location>
        <begin position="322"/>
        <end position="343"/>
    </location>
</feature>
<evidence type="ECO:0000256" key="1">
    <source>
        <dbReference type="SAM" id="MobiDB-lite"/>
    </source>
</evidence>
<feature type="compositionally biased region" description="Low complexity" evidence="1">
    <location>
        <begin position="605"/>
        <end position="617"/>
    </location>
</feature>
<organism evidence="3 4">
    <name type="scientific">Agrilus planipennis</name>
    <name type="common">Emerald ash borer</name>
    <name type="synonym">Agrilus marcopoli</name>
    <dbReference type="NCBI Taxonomy" id="224129"/>
    <lineage>
        <taxon>Eukaryota</taxon>
        <taxon>Metazoa</taxon>
        <taxon>Ecdysozoa</taxon>
        <taxon>Arthropoda</taxon>
        <taxon>Hexapoda</taxon>
        <taxon>Insecta</taxon>
        <taxon>Pterygota</taxon>
        <taxon>Neoptera</taxon>
        <taxon>Endopterygota</taxon>
        <taxon>Coleoptera</taxon>
        <taxon>Polyphaga</taxon>
        <taxon>Elateriformia</taxon>
        <taxon>Buprestoidea</taxon>
        <taxon>Buprestidae</taxon>
        <taxon>Agrilinae</taxon>
        <taxon>Agrilus</taxon>
    </lineage>
</organism>
<feature type="compositionally biased region" description="Basic and acidic residues" evidence="1">
    <location>
        <begin position="1068"/>
        <end position="1089"/>
    </location>
</feature>
<feature type="compositionally biased region" description="Basic and acidic residues" evidence="1">
    <location>
        <begin position="875"/>
        <end position="884"/>
    </location>
</feature>
<dbReference type="Pfam" id="PF16063">
    <property type="entry name" value="DUF4805"/>
    <property type="match status" value="1"/>
</dbReference>
<dbReference type="OrthoDB" id="165498at2759"/>
<dbReference type="InParanoid" id="A0A7F5RNG2"/>
<dbReference type="SUPFAM" id="SSF50156">
    <property type="entry name" value="PDZ domain-like"/>
    <property type="match status" value="3"/>
</dbReference>
<sequence>MMSASPDYNRNPSVGGQLDETIKLQLRKPKSWNWSLSTSKSSPHISVPTIQLFDSKGVLLIEAKDNGKTDNVWTSKDHQFYVRSQSADQTNKIQKKSDDQHNKIHFNSNVNLNKSNVRSYSSGTFPSSMQSTNEAPKPKRRNERSLSNPQYLQKRESFTSLYDERRGRNRELRSRPYTVSSNNYPRLERSRSDVLQRYLNRKESSKIENKPRLMYYEKTNIEDIKRKIKENAEQKQTVKKSRSEILSKTTDEFHTIKTNFNKRATLPYSLQFTEKRLQSNDPFQRKMKYVEASAKRALEDGYSRFITPHLFSSKSMHNMICRKNTPPPQDNPKMDQDSSESDRWTTRTSFAGTLIVPEEEVPLDTVQRRRRRDRRSEPIRSATITGFLGTCTPEKENIVPPTKVENDNTKAASLSNTDIVDTSSQFIQHNQLANSLLSNKNLNETKRKRTKAYQRYRSDPGGIHNYQKWKGDSSEDDDDGQLLQIIQRRILRESLIDEIVKLGQKSPNDDNGKTKSTNTRRKRAYSRHITDPVVSLLSLDKTKKQTEENDVHYLKTVREDFKIKPDRVSNNVPQISPDLNENKENVMATSKTEIVLGSMNSQNDEASSGTEESSSSTEEMEDNLTDQKLCIQNQSDVQSQECDENKSVDKESHDEKVESEDNSDQNNENNMKIVGDEILNQERQISEEQEEDYSEEDEEEDESEGEKEDRKEKGENNIELEIKNGESVDQSSDSSENDELEPRKEDGPTLQEVTKIAKSNEINDTSIKNDSNSSTETEYTEEEIEYEVDVDSNEEEEEEIEYEVEVDSDGKEVVRNDIKENHNKTNTQQMSKNENEVMEEVEESEDGSEEVIEEDASETEEEVIYEEVEEDEEETAVKQTKEDTTNVVNKINKTDSASPNEAVTSASDSDSDDQSDVSDKKGILPNNSQKSIKWADRQSTNVSSIGKSDENSNYIVHRSSIEEEPLIDNRPKLKRQKVRRYLGQRQKDRLSETEVKRKAVFKEQTLKHTPVSAASDFSRNPCVGFRHPQSSTTDDSESSDQFQNEDIDDKEVRLQEEQRNVSSESEEGQERLLQRHDPPEGSSRVEEVQSRMGANVSRHSAKGLHGRRTQSSGSICGGGKGRRASDEKGGGKGVCGSLPSYLEDQDTSSRNAACYNNNQHHRQSSYGKTDNSRALPLGEAAPLHWKFSDTQTNLCDQGYGSERSPEEEQPPSLLENQNADGYDQCHRHLDPYSCYPFITPDSTFEVSLVKGSRGLGLSVTGGTDSGGSWPGLIRIKRLFPLQPAAACGLLHVGDLLLEVNGISLIGLTNYEALEVLRTTPNHVDLRVCRPPADVLNCVSPISEVPPPPPRRDLPSSLSLSPPPNQFFLDDEMFTGQFDITMTKIQGSLGFTLRKEDDSALGHYVRALVREPALSDGRIQPGDKIIAVNDVEISAMSHEQAVQFLRQAGDVVKLRLYRDSAQTPVSTLSPNETTPRTSFIKKAHLRQEAVDMLNDIALRKISNQDIYCLSPTSSPRRIRRQMFPSNASQITDPADRYIADDDQFHEAFLKKSNKLEDDPFSSLFTTSDCSDKPSRPNSLDLCNSKGTPVITRKPKFNFSLAHNAYELNNLDADILDAPNLAYTLKDNVESAEIESTDSFPQEPVSMPHIPVDNPEFSHKNPAYQSAHPQCGTETPSGGTTESDKEAKKSEGKMQKWKGVVFDADGKTKKETPEIAQNTNDTSKEESEQILAIELNRGWNSRLGFSLQGTTGNTFVSAVHSNSVAAKDGRLRAGDRVIKVNDESVENMNTNDIIDLLRIVRGPVCIVVSRKIPKQDCKNRSNAEN</sequence>
<feature type="compositionally biased region" description="Basic and acidic residues" evidence="1">
    <location>
        <begin position="1680"/>
        <end position="1692"/>
    </location>
</feature>
<gene>
    <name evidence="4" type="primary">LOC108734648</name>
</gene>
<feature type="region of interest" description="Disordered" evidence="1">
    <location>
        <begin position="819"/>
        <end position="954"/>
    </location>
</feature>
<feature type="compositionally biased region" description="Basic residues" evidence="1">
    <location>
        <begin position="1099"/>
        <end position="1108"/>
    </location>
</feature>
<dbReference type="PANTHER" id="PTHR46900">
    <property type="entry name" value="TYROSINE-PROTEIN PHOSPHATASE NON-RECEPTOR TYPE 13"/>
    <property type="match status" value="1"/>
</dbReference>
<feature type="compositionally biased region" description="Polar residues" evidence="1">
    <location>
        <begin position="568"/>
        <end position="579"/>
    </location>
</feature>
<dbReference type="CDD" id="cd00136">
    <property type="entry name" value="PDZ_canonical"/>
    <property type="match status" value="1"/>
</dbReference>
<feature type="domain" description="PDZ" evidence="2">
    <location>
        <begin position="1730"/>
        <end position="1810"/>
    </location>
</feature>
<accession>A0A7F5RNG2</accession>
<dbReference type="InterPro" id="IPR052074">
    <property type="entry name" value="NonRcpt_TyrProt_Phosphatase"/>
</dbReference>
<feature type="region of interest" description="Disordered" evidence="1">
    <location>
        <begin position="109"/>
        <end position="184"/>
    </location>
</feature>
<dbReference type="Gene3D" id="2.30.42.10">
    <property type="match status" value="3"/>
</dbReference>
<dbReference type="InterPro" id="IPR036034">
    <property type="entry name" value="PDZ_sf"/>
</dbReference>
<feature type="compositionally biased region" description="Polar residues" evidence="1">
    <location>
        <begin position="925"/>
        <end position="954"/>
    </location>
</feature>
<feature type="region of interest" description="Disordered" evidence="1">
    <location>
        <begin position="1656"/>
        <end position="1692"/>
    </location>
</feature>
<feature type="compositionally biased region" description="Basic and acidic residues" evidence="1">
    <location>
        <begin position="153"/>
        <end position="174"/>
    </location>
</feature>
<proteinExistence type="predicted"/>
<dbReference type="InterPro" id="IPR032064">
    <property type="entry name" value="DUF4805"/>
</dbReference>
<feature type="compositionally biased region" description="Acidic residues" evidence="1">
    <location>
        <begin position="1034"/>
        <end position="1049"/>
    </location>
</feature>
<dbReference type="PROSITE" id="PS50106">
    <property type="entry name" value="PDZ"/>
    <property type="match status" value="3"/>
</dbReference>
<feature type="compositionally biased region" description="Acidic residues" evidence="1">
    <location>
        <begin position="778"/>
        <end position="795"/>
    </location>
</feature>
<evidence type="ECO:0000313" key="3">
    <source>
        <dbReference type="Proteomes" id="UP000192223"/>
    </source>
</evidence>
<dbReference type="RefSeq" id="XP_025837365.1">
    <property type="nucleotide sequence ID" value="XM_025981580.1"/>
</dbReference>
<feature type="compositionally biased region" description="Polar residues" evidence="1">
    <location>
        <begin position="885"/>
        <end position="904"/>
    </location>
</feature>
<evidence type="ECO:0000259" key="2">
    <source>
        <dbReference type="PROSITE" id="PS50106"/>
    </source>
</evidence>
<feature type="compositionally biased region" description="Acidic residues" evidence="1">
    <location>
        <begin position="836"/>
        <end position="874"/>
    </location>
</feature>
<feature type="compositionally biased region" description="Basic and acidic residues" evidence="1">
    <location>
        <begin position="332"/>
        <end position="343"/>
    </location>
</feature>
<feature type="compositionally biased region" description="Polar residues" evidence="1">
    <location>
        <begin position="109"/>
        <end position="134"/>
    </location>
</feature>
<feature type="compositionally biased region" description="Basic and acidic residues" evidence="1">
    <location>
        <begin position="1050"/>
        <end position="1059"/>
    </location>
</feature>
<feature type="region of interest" description="Disordered" evidence="1">
    <location>
        <begin position="1196"/>
        <end position="1216"/>
    </location>
</feature>
<dbReference type="GeneID" id="108734648"/>
<feature type="compositionally biased region" description="Polar residues" evidence="1">
    <location>
        <begin position="587"/>
        <end position="604"/>
    </location>
</feature>
<reference evidence="4" key="1">
    <citation type="submission" date="2025-08" db="UniProtKB">
        <authorList>
            <consortium name="RefSeq"/>
        </authorList>
    </citation>
    <scope>IDENTIFICATION</scope>
    <source>
        <tissue evidence="4">Entire body</tissue>
    </source>
</reference>
<feature type="region of interest" description="Disordered" evidence="1">
    <location>
        <begin position="503"/>
        <end position="525"/>
    </location>
</feature>
<dbReference type="Proteomes" id="UP000192223">
    <property type="component" value="Unplaced"/>
</dbReference>
<feature type="compositionally biased region" description="Polar residues" evidence="1">
    <location>
        <begin position="760"/>
        <end position="774"/>
    </location>
</feature>
<evidence type="ECO:0000313" key="4">
    <source>
        <dbReference type="RefSeq" id="XP_025837365.1"/>
    </source>
</evidence>
<feature type="region of interest" description="Disordered" evidence="1">
    <location>
        <begin position="1005"/>
        <end position="1132"/>
    </location>
</feature>
<feature type="domain" description="PDZ" evidence="2">
    <location>
        <begin position="1378"/>
        <end position="1459"/>
    </location>
</feature>
<name>A0A7F5RNG2_AGRPL</name>
<feature type="compositionally biased region" description="Basic and acidic residues" evidence="1">
    <location>
        <begin position="643"/>
        <end position="656"/>
    </location>
</feature>
<dbReference type="SMART" id="SM00228">
    <property type="entry name" value="PDZ"/>
    <property type="match status" value="3"/>
</dbReference>
<dbReference type="KEGG" id="apln:108734648"/>
<feature type="compositionally biased region" description="Acidic residues" evidence="1">
    <location>
        <begin position="687"/>
        <end position="706"/>
    </location>
</feature>
<protein>
    <submittedName>
        <fullName evidence="4">Uncharacterized protein LOC108734648 isoform X1</fullName>
    </submittedName>
</protein>
<dbReference type="InterPro" id="IPR001478">
    <property type="entry name" value="PDZ"/>
</dbReference>
<keyword evidence="3" id="KW-1185">Reference proteome</keyword>